<dbReference type="AlphaFoldDB" id="A0A2D2B3Y5"/>
<keyword evidence="4" id="KW-1003">Cell membrane</keyword>
<dbReference type="PROSITE" id="PS00216">
    <property type="entry name" value="SUGAR_TRANSPORT_1"/>
    <property type="match status" value="1"/>
</dbReference>
<gene>
    <name evidence="10" type="ORF">CSW64_07815</name>
</gene>
<accession>A0A2D2B3Y5</accession>
<comment type="subcellular location">
    <subcellularLocation>
        <location evidence="2">Cell membrane</location>
        <topology evidence="2">Multi-pass membrane protein</topology>
    </subcellularLocation>
</comment>
<comment type="function">
    <text evidence="1">Resistance to tetracycline by an active tetracycline efflux. This is an energy-dependent process that decreases the accumulation of the antibiotic in whole cells. This protein functions as a metal-tetracycline/H(+) antiporter.</text>
</comment>
<keyword evidence="6 8" id="KW-1133">Transmembrane helix</keyword>
<evidence type="ECO:0000259" key="9">
    <source>
        <dbReference type="PROSITE" id="PS50850"/>
    </source>
</evidence>
<dbReference type="PRINTS" id="PR01035">
    <property type="entry name" value="TCRTETA"/>
</dbReference>
<dbReference type="InterPro" id="IPR001958">
    <property type="entry name" value="Tet-R_TetA/multi-R_MdtG-like"/>
</dbReference>
<evidence type="ECO:0000256" key="2">
    <source>
        <dbReference type="ARBA" id="ARBA00004651"/>
    </source>
</evidence>
<feature type="transmembrane region" description="Helical" evidence="8">
    <location>
        <begin position="243"/>
        <end position="261"/>
    </location>
</feature>
<dbReference type="InterPro" id="IPR011701">
    <property type="entry name" value="MFS"/>
</dbReference>
<evidence type="ECO:0000256" key="1">
    <source>
        <dbReference type="ARBA" id="ARBA00003279"/>
    </source>
</evidence>
<dbReference type="InterPro" id="IPR020846">
    <property type="entry name" value="MFS_dom"/>
</dbReference>
<feature type="transmembrane region" description="Helical" evidence="8">
    <location>
        <begin position="268"/>
        <end position="288"/>
    </location>
</feature>
<feature type="transmembrane region" description="Helical" evidence="8">
    <location>
        <begin position="135"/>
        <end position="158"/>
    </location>
</feature>
<evidence type="ECO:0000256" key="6">
    <source>
        <dbReference type="ARBA" id="ARBA00022989"/>
    </source>
</evidence>
<feature type="transmembrane region" description="Helical" evidence="8">
    <location>
        <begin position="101"/>
        <end position="123"/>
    </location>
</feature>
<dbReference type="OrthoDB" id="7400989at2"/>
<feature type="transmembrane region" description="Helical" evidence="8">
    <location>
        <begin position="327"/>
        <end position="345"/>
    </location>
</feature>
<dbReference type="GO" id="GO:0022857">
    <property type="term" value="F:transmembrane transporter activity"/>
    <property type="evidence" value="ECO:0007669"/>
    <property type="project" value="InterPro"/>
</dbReference>
<comment type="similarity">
    <text evidence="3">Belongs to the major facilitator superfamily. TCR/Tet family.</text>
</comment>
<dbReference type="EMBL" id="CP024201">
    <property type="protein sequence ID" value="ATQ44926.1"/>
    <property type="molecule type" value="Genomic_DNA"/>
</dbReference>
<feature type="transmembrane region" description="Helical" evidence="8">
    <location>
        <begin position="164"/>
        <end position="183"/>
    </location>
</feature>
<organism evidence="10 11">
    <name type="scientific">Caulobacter mirabilis</name>
    <dbReference type="NCBI Taxonomy" id="69666"/>
    <lineage>
        <taxon>Bacteria</taxon>
        <taxon>Pseudomonadati</taxon>
        <taxon>Pseudomonadota</taxon>
        <taxon>Alphaproteobacteria</taxon>
        <taxon>Caulobacterales</taxon>
        <taxon>Caulobacteraceae</taxon>
        <taxon>Caulobacter</taxon>
    </lineage>
</organism>
<dbReference type="KEGG" id="cmb:CSW64_07815"/>
<reference evidence="10 11" key="1">
    <citation type="submission" date="2017-10" db="EMBL/GenBank/DDBJ databases">
        <title>Genome sequence of Caulobacter mirabilis FWC38.</title>
        <authorList>
            <person name="Fiebig A."/>
            <person name="Crosson S."/>
        </authorList>
    </citation>
    <scope>NUCLEOTIDE SEQUENCE [LARGE SCALE GENOMIC DNA]</scope>
    <source>
        <strain evidence="10 11">FWC 38</strain>
    </source>
</reference>
<evidence type="ECO:0000313" key="10">
    <source>
        <dbReference type="EMBL" id="ATQ44926.1"/>
    </source>
</evidence>
<dbReference type="Gene3D" id="1.20.1250.20">
    <property type="entry name" value="MFS general substrate transporter like domains"/>
    <property type="match status" value="1"/>
</dbReference>
<dbReference type="PANTHER" id="PTHR43124:SF3">
    <property type="entry name" value="CHLORAMPHENICOL EFFLUX PUMP RV0191"/>
    <property type="match status" value="1"/>
</dbReference>
<protein>
    <submittedName>
        <fullName evidence="10">MFS transporter</fullName>
    </submittedName>
</protein>
<evidence type="ECO:0000256" key="8">
    <source>
        <dbReference type="SAM" id="Phobius"/>
    </source>
</evidence>
<feature type="domain" description="Major facilitator superfamily (MFS) profile" evidence="9">
    <location>
        <begin position="8"/>
        <end position="385"/>
    </location>
</feature>
<sequence length="388" mass="39949">MQAHPFGRKATLLAVAMLTIMAAATIAPSLPAIQERFAGPPNATLMTRLLVTLPGLFVALCAPFAGIAADRLGRRRLLLGAVLLYGLAGLSGLWLDSLPAMLIGRALLGVAVAGTMTAATALIGDYFDDAERGRFMGLQSTFVGVGGVVFLTGGGLLSELHWRAPFAIYGLALLFLPAIWLFLQEPSRAVRTQAGPTSTERAPWGLVALLLALATINSVLFYMLPTQLPFHLQAMGEVAPSRAGLALAAVNVTGALAGLAFGRIRARLGAVPIFAGGFGLMAAGYGLIALADGYGLVVTGVLVAGLGLGVVMPNLGTTLLGAAPAAVRGRVSGLLTSGIFLGQFLSPLVSQPLIDRIDFVGTFRTFGLVLAVLALGAGLVTLRRRSAA</sequence>
<feature type="transmembrane region" description="Helical" evidence="8">
    <location>
        <begin position="365"/>
        <end position="382"/>
    </location>
</feature>
<dbReference type="Pfam" id="PF07690">
    <property type="entry name" value="MFS_1"/>
    <property type="match status" value="2"/>
</dbReference>
<dbReference type="InterPro" id="IPR050189">
    <property type="entry name" value="MFS_Efflux_Transporters"/>
</dbReference>
<dbReference type="PANTHER" id="PTHR43124">
    <property type="entry name" value="PURINE EFFLUX PUMP PBUE"/>
    <property type="match status" value="1"/>
</dbReference>
<proteinExistence type="inferred from homology"/>
<evidence type="ECO:0000256" key="7">
    <source>
        <dbReference type="ARBA" id="ARBA00023136"/>
    </source>
</evidence>
<feature type="transmembrane region" description="Helical" evidence="8">
    <location>
        <begin position="204"/>
        <end position="223"/>
    </location>
</feature>
<dbReference type="SUPFAM" id="SSF103473">
    <property type="entry name" value="MFS general substrate transporter"/>
    <property type="match status" value="1"/>
</dbReference>
<evidence type="ECO:0000313" key="11">
    <source>
        <dbReference type="Proteomes" id="UP000228945"/>
    </source>
</evidence>
<evidence type="ECO:0000256" key="5">
    <source>
        <dbReference type="ARBA" id="ARBA00022692"/>
    </source>
</evidence>
<feature type="transmembrane region" description="Helical" evidence="8">
    <location>
        <begin position="45"/>
        <end position="65"/>
    </location>
</feature>
<dbReference type="InterPro" id="IPR036259">
    <property type="entry name" value="MFS_trans_sf"/>
</dbReference>
<name>A0A2D2B3Y5_9CAUL</name>
<dbReference type="CDD" id="cd17473">
    <property type="entry name" value="MFS_arabinose_efflux_permease_like"/>
    <property type="match status" value="1"/>
</dbReference>
<dbReference type="GO" id="GO:0005886">
    <property type="term" value="C:plasma membrane"/>
    <property type="evidence" value="ECO:0007669"/>
    <property type="project" value="UniProtKB-SubCell"/>
</dbReference>
<evidence type="ECO:0000256" key="4">
    <source>
        <dbReference type="ARBA" id="ARBA00022475"/>
    </source>
</evidence>
<keyword evidence="11" id="KW-1185">Reference proteome</keyword>
<dbReference type="PROSITE" id="PS50850">
    <property type="entry name" value="MFS"/>
    <property type="match status" value="1"/>
</dbReference>
<feature type="transmembrane region" description="Helical" evidence="8">
    <location>
        <begin position="77"/>
        <end position="95"/>
    </location>
</feature>
<keyword evidence="5 8" id="KW-0812">Transmembrane</keyword>
<dbReference type="Proteomes" id="UP000228945">
    <property type="component" value="Chromosome"/>
</dbReference>
<feature type="transmembrane region" description="Helical" evidence="8">
    <location>
        <begin position="12"/>
        <end position="33"/>
    </location>
</feature>
<keyword evidence="7 8" id="KW-0472">Membrane</keyword>
<feature type="transmembrane region" description="Helical" evidence="8">
    <location>
        <begin position="294"/>
        <end position="315"/>
    </location>
</feature>
<evidence type="ECO:0000256" key="3">
    <source>
        <dbReference type="ARBA" id="ARBA00007520"/>
    </source>
</evidence>
<dbReference type="InterPro" id="IPR005829">
    <property type="entry name" value="Sugar_transporter_CS"/>
</dbReference>